<gene>
    <name evidence="1" type="ORF">GCM10022267_65210</name>
</gene>
<dbReference type="Gene3D" id="3.40.50.1010">
    <property type="entry name" value="5'-nuclease"/>
    <property type="match status" value="1"/>
</dbReference>
<evidence type="ECO:0008006" key="3">
    <source>
        <dbReference type="Google" id="ProtNLM"/>
    </source>
</evidence>
<dbReference type="CDD" id="cd09873">
    <property type="entry name" value="PIN_Pae0151-like"/>
    <property type="match status" value="1"/>
</dbReference>
<accession>A0ABP7BTD4</accession>
<protein>
    <recommendedName>
        <fullName evidence="3">PIN domain-containing protein</fullName>
    </recommendedName>
</protein>
<sequence length="143" mass="15830">MTKYVIGPDVAIRLAHEQVVIGAGHQILAPALLRSQTLSLLYQALRRGEMTKKDAEERLTCIRGLRIRLLGDRVLQSVAWKVADQLGWPDTSDAEYVALTQLQADALITLDGQLADAVKKLVTRTAPHCTAMWAFPVRVTVTR</sequence>
<evidence type="ECO:0000313" key="2">
    <source>
        <dbReference type="Proteomes" id="UP001500711"/>
    </source>
</evidence>
<dbReference type="Proteomes" id="UP001500711">
    <property type="component" value="Unassembled WGS sequence"/>
</dbReference>
<evidence type="ECO:0000313" key="1">
    <source>
        <dbReference type="EMBL" id="GAA3669465.1"/>
    </source>
</evidence>
<proteinExistence type="predicted"/>
<name>A0ABP7BTD4_9PSEU</name>
<dbReference type="RefSeq" id="WP_346134169.1">
    <property type="nucleotide sequence ID" value="NZ_BAABBE010000023.1"/>
</dbReference>
<dbReference type="InterPro" id="IPR044153">
    <property type="entry name" value="PIN_Pae0151-like"/>
</dbReference>
<organism evidence="1 2">
    <name type="scientific">Lentzea roselyniae</name>
    <dbReference type="NCBI Taxonomy" id="531940"/>
    <lineage>
        <taxon>Bacteria</taxon>
        <taxon>Bacillati</taxon>
        <taxon>Actinomycetota</taxon>
        <taxon>Actinomycetes</taxon>
        <taxon>Pseudonocardiales</taxon>
        <taxon>Pseudonocardiaceae</taxon>
        <taxon>Lentzea</taxon>
    </lineage>
</organism>
<dbReference type="EMBL" id="BAABBE010000023">
    <property type="protein sequence ID" value="GAA3669465.1"/>
    <property type="molecule type" value="Genomic_DNA"/>
</dbReference>
<keyword evidence="2" id="KW-1185">Reference proteome</keyword>
<comment type="caution">
    <text evidence="1">The sequence shown here is derived from an EMBL/GenBank/DDBJ whole genome shotgun (WGS) entry which is preliminary data.</text>
</comment>
<reference evidence="2" key="1">
    <citation type="journal article" date="2019" name="Int. J. Syst. Evol. Microbiol.">
        <title>The Global Catalogue of Microorganisms (GCM) 10K type strain sequencing project: providing services to taxonomists for standard genome sequencing and annotation.</title>
        <authorList>
            <consortium name="The Broad Institute Genomics Platform"/>
            <consortium name="The Broad Institute Genome Sequencing Center for Infectious Disease"/>
            <person name="Wu L."/>
            <person name="Ma J."/>
        </authorList>
    </citation>
    <scope>NUCLEOTIDE SEQUENCE [LARGE SCALE GENOMIC DNA]</scope>
    <source>
        <strain evidence="2">JCM 17494</strain>
    </source>
</reference>